<protein>
    <submittedName>
        <fullName evidence="9">Tfp pilus assembly protein, tip-associated adhesin PilY1</fullName>
    </submittedName>
</protein>
<name>J1YAV6_9ALTE</name>
<keyword evidence="10" id="KW-1185">Reference proteome</keyword>
<comment type="similarity">
    <text evidence="2">Belongs to the PilY1 family.</text>
</comment>
<feature type="domain" description="PilY1 beta-propeller" evidence="8">
    <location>
        <begin position="649"/>
        <end position="965"/>
    </location>
</feature>
<gene>
    <name evidence="9" type="ORF">AEST_20470</name>
</gene>
<dbReference type="SUPFAM" id="SSF53300">
    <property type="entry name" value="vWA-like"/>
    <property type="match status" value="1"/>
</dbReference>
<evidence type="ECO:0000256" key="4">
    <source>
        <dbReference type="ARBA" id="ARBA00022723"/>
    </source>
</evidence>
<evidence type="ECO:0000259" key="8">
    <source>
        <dbReference type="Pfam" id="PF05567"/>
    </source>
</evidence>
<organism evidence="9 10">
    <name type="scientific">Alishewanella aestuarii B11</name>
    <dbReference type="NCBI Taxonomy" id="1197174"/>
    <lineage>
        <taxon>Bacteria</taxon>
        <taxon>Pseudomonadati</taxon>
        <taxon>Pseudomonadota</taxon>
        <taxon>Gammaproteobacteria</taxon>
        <taxon>Alteromonadales</taxon>
        <taxon>Alteromonadaceae</taxon>
        <taxon>Alishewanella</taxon>
    </lineage>
</organism>
<dbReference type="EMBL" id="ALAB01000027">
    <property type="protein sequence ID" value="EJI84945.1"/>
    <property type="molecule type" value="Genomic_DNA"/>
</dbReference>
<reference evidence="9 10" key="1">
    <citation type="journal article" date="2012" name="J. Bacteriol.">
        <title>Genome Sequence of Pectin-Degrading Alishewanella aestuarii Strain B11T, Isolated from Tidal Flat Sediment.</title>
        <authorList>
            <person name="Jung J."/>
            <person name="Choi S."/>
            <person name="Chun J."/>
            <person name="Park W."/>
        </authorList>
    </citation>
    <scope>NUCLEOTIDE SEQUENCE [LARGE SCALE GENOMIC DNA]</scope>
    <source>
        <strain evidence="9 10">B11</strain>
    </source>
</reference>
<accession>J1YAV6</accession>
<dbReference type="InterPro" id="IPR036465">
    <property type="entry name" value="vWFA_dom_sf"/>
</dbReference>
<dbReference type="InterPro" id="IPR008707">
    <property type="entry name" value="B-propeller_PilY1"/>
</dbReference>
<keyword evidence="3" id="KW-1029">Fimbrium biogenesis</keyword>
<dbReference type="GO" id="GO:0009289">
    <property type="term" value="C:pilus"/>
    <property type="evidence" value="ECO:0007669"/>
    <property type="project" value="UniProtKB-SubCell"/>
</dbReference>
<evidence type="ECO:0000256" key="5">
    <source>
        <dbReference type="ARBA" id="ARBA00022837"/>
    </source>
</evidence>
<dbReference type="AlphaFoldDB" id="J1YAV6"/>
<evidence type="ECO:0000313" key="9">
    <source>
        <dbReference type="EMBL" id="EJI84945.1"/>
    </source>
</evidence>
<dbReference type="SUPFAM" id="SSF50998">
    <property type="entry name" value="Quinoprotein alcohol dehydrogenase-like"/>
    <property type="match status" value="1"/>
</dbReference>
<comment type="caution">
    <text evidence="9">The sequence shown here is derived from an EMBL/GenBank/DDBJ whole genome shotgun (WGS) entry which is preliminary data.</text>
</comment>
<comment type="subcellular location">
    <subcellularLocation>
        <location evidence="1">Fimbrium</location>
    </subcellularLocation>
</comment>
<evidence type="ECO:0000256" key="1">
    <source>
        <dbReference type="ARBA" id="ARBA00004561"/>
    </source>
</evidence>
<evidence type="ECO:0000256" key="3">
    <source>
        <dbReference type="ARBA" id="ARBA00022558"/>
    </source>
</evidence>
<feature type="signal peptide" evidence="7">
    <location>
        <begin position="1"/>
        <end position="28"/>
    </location>
</feature>
<evidence type="ECO:0000256" key="7">
    <source>
        <dbReference type="SAM" id="SignalP"/>
    </source>
</evidence>
<keyword evidence="4" id="KW-0479">Metal-binding</keyword>
<dbReference type="GO" id="GO:0046872">
    <property type="term" value="F:metal ion binding"/>
    <property type="evidence" value="ECO:0007669"/>
    <property type="project" value="UniProtKB-KW"/>
</dbReference>
<keyword evidence="5" id="KW-0106">Calcium</keyword>
<dbReference type="InterPro" id="IPR011047">
    <property type="entry name" value="Quinoprotein_ADH-like_sf"/>
</dbReference>
<dbReference type="RefSeq" id="WP_008608876.1">
    <property type="nucleotide sequence ID" value="NZ_ALAB01000027.1"/>
</dbReference>
<keyword evidence="6" id="KW-0281">Fimbrium</keyword>
<sequence>MKPFNAIPMLSKPAFLFGLLFGAASAHSAIQISNVPLQTGSAVPPNIMFIIDDSGSMHWEITPDDYLGSAYYVFPRVSGNYGLGDYNNNVVSFRDENAANNTERNYVAAMRSFEVNKSYYNPSVTYRPWIRADGSSFPDATPAAARHNPIRNTGTRNLTTNNTESATWVRCTASATGSSSCSTVSESRTFFPAVYYQYNGGDRFNRNNYTKVEIRATVTSYSGGGRVNRTDCTAGVCTYAQEIQNFANWYTYYRSRMLASQAGIGRAFVNQSERMRVGFGSINAASTNVDGVSTRTIIRGVRPFSGSDKDDFYRRLYESNWPTSGTPLRRALDDAGRYYSRSDSKGPWGLNPGSGTEPTLDHITCRQSFTILMTDGYWNDAEATTTAARANVDGNTGPLITGPDGLQYQYQPRSPFSDGHSNTLADVAMYYWNRDLRPDLENRVPTSTINPAFWQHMVTFGVGLGVTGSVNPTTAFNAISSGASVTWNNPTTNAAKLDDLLHAAVNGRGGFFTADNPDDFARRLEATLRAIQDRVASASNLAGTTTSTQADNFVFQGSFNSGEWSGALKSFNIDDPAVPVWEANFPAWGSRNIIFGKRNNAGAAVFTKANVNADGNALSGNDDLIDYLRGDQSKEVGDNAQFRKRVSVLGDIANSSPLYVANPVNRNFQRYNWAGASSYRDFLAAQQSRSAVVYVGANDGMLHAFNATSGTEIMAYVPASVLTPAANLADYASVEYEHRYFVDGSPVAFDVYLGGSWKTVLIGSLGRGGTGLFAIDVTSPVALTTNAAEKVLWDKSFPELGITTSKPVVARLNNDKWAVVVGYGYNNSANKAGLLVIDLETGEVLRKLDAGTALNNGTGQVEGWDANGDGITDWFFVGDLQGNIWKFDLSSSSAASWAVAYGGDPLFVAKDKNGVRQPVTGGLTLSSDPKTGYLWVNFGTGRMLSEEDPLTSSLNTWYGIRDGAKITSRSELQERKILGEQSNARVIELGAPNDMTTKRGWFIDLGDQRERIVNRPQLVGNAMVVNSIIPGDNLCNPQGSGWVMSVDPYSGSRLRYNFFDRNNDGTFDGNDSISIPGVNNGELTVVSAIRFDGMPSEPVFFDNKMIVGLADTRIADVNVDLEFLRGRVSWRELSNP</sequence>
<feature type="chain" id="PRO_5003746213" evidence="7">
    <location>
        <begin position="29"/>
        <end position="1136"/>
    </location>
</feature>
<dbReference type="Pfam" id="PF05567">
    <property type="entry name" value="T4P_PilY1"/>
    <property type="match status" value="1"/>
</dbReference>
<evidence type="ECO:0000256" key="6">
    <source>
        <dbReference type="ARBA" id="ARBA00023263"/>
    </source>
</evidence>
<evidence type="ECO:0000256" key="2">
    <source>
        <dbReference type="ARBA" id="ARBA00008387"/>
    </source>
</evidence>
<dbReference type="Proteomes" id="UP000012043">
    <property type="component" value="Unassembled WGS sequence"/>
</dbReference>
<dbReference type="PATRIC" id="fig|1197174.4.peg.2003"/>
<keyword evidence="7" id="KW-0732">Signal</keyword>
<evidence type="ECO:0000313" key="10">
    <source>
        <dbReference type="Proteomes" id="UP000012043"/>
    </source>
</evidence>
<proteinExistence type="inferred from homology"/>